<gene>
    <name evidence="6" type="ORF">D1868_09540</name>
</gene>
<dbReference type="SFLD" id="SFLDS00029">
    <property type="entry name" value="Radical_SAM"/>
    <property type="match status" value="1"/>
</dbReference>
<dbReference type="PANTHER" id="PTHR43288:SF1">
    <property type="entry name" value="GLYCYL-RADICAL ENZYME ACTIVATING ENZYME MJ0021-RELATED"/>
    <property type="match status" value="1"/>
</dbReference>
<dbReference type="PANTHER" id="PTHR43288">
    <property type="entry name" value="BIOTIN SYNTHASE-RELATED PROTEIN, RADICAL SAM SUPERFAMILY"/>
    <property type="match status" value="1"/>
</dbReference>
<dbReference type="InterPro" id="IPR040087">
    <property type="entry name" value="MJ0021-like"/>
</dbReference>
<keyword evidence="7" id="KW-1185">Reference proteome</keyword>
<dbReference type="SFLD" id="SFLDG01108">
    <property type="entry name" value="Uncharacterised_Radical_SAM_Su"/>
    <property type="match status" value="1"/>
</dbReference>
<dbReference type="EMBL" id="CP045483">
    <property type="protein sequence ID" value="QGR20559.1"/>
    <property type="molecule type" value="Genomic_DNA"/>
</dbReference>
<dbReference type="Proteomes" id="UP000423396">
    <property type="component" value="Chromosome"/>
</dbReference>
<dbReference type="InterPro" id="IPR013785">
    <property type="entry name" value="Aldolase_TIM"/>
</dbReference>
<name>A0A650CRX6_9CREN</name>
<keyword evidence="1" id="KW-0949">S-adenosyl-L-methionine</keyword>
<keyword evidence="4" id="KW-0411">Iron-sulfur</keyword>
<dbReference type="InterPro" id="IPR058240">
    <property type="entry name" value="rSAM_sf"/>
</dbReference>
<keyword evidence="3" id="KW-0408">Iron</keyword>
<dbReference type="CDD" id="cd01335">
    <property type="entry name" value="Radical_SAM"/>
    <property type="match status" value="1"/>
</dbReference>
<evidence type="ECO:0000313" key="6">
    <source>
        <dbReference type="EMBL" id="QGR20559.1"/>
    </source>
</evidence>
<proteinExistence type="predicted"/>
<feature type="domain" description="Radical SAM core" evidence="5">
    <location>
        <begin position="30"/>
        <end position="136"/>
    </location>
</feature>
<evidence type="ECO:0000259" key="5">
    <source>
        <dbReference type="Pfam" id="PF04055"/>
    </source>
</evidence>
<dbReference type="KEGG" id="sazo:D1868_09540"/>
<dbReference type="SUPFAM" id="SSF102114">
    <property type="entry name" value="Radical SAM enzymes"/>
    <property type="match status" value="1"/>
</dbReference>
<evidence type="ECO:0000256" key="4">
    <source>
        <dbReference type="ARBA" id="ARBA00023014"/>
    </source>
</evidence>
<evidence type="ECO:0000313" key="7">
    <source>
        <dbReference type="Proteomes" id="UP000423396"/>
    </source>
</evidence>
<dbReference type="InterPro" id="IPR007197">
    <property type="entry name" value="rSAM"/>
</dbReference>
<accession>A0A650CRX6</accession>
<dbReference type="Pfam" id="PF04055">
    <property type="entry name" value="Radical_SAM"/>
    <property type="match status" value="1"/>
</dbReference>
<protein>
    <submittedName>
        <fullName evidence="6">Radical SAM protein</fullName>
    </submittedName>
</protein>
<keyword evidence="2" id="KW-0479">Metal-binding</keyword>
<reference evidence="6 7" key="1">
    <citation type="submission" date="2019-10" db="EMBL/GenBank/DDBJ databases">
        <title>Genome Sequences from Six Type Strain Members of the Archaeal Family Sulfolobaceae: Acidianus ambivalens, Acidianus infernus, Metallosphaera prunae, Stygiolobus azoricus, Sulfolobus metallicus, and Sulfurisphaera ohwakuensis.</title>
        <authorList>
            <person name="Counts J.A."/>
            <person name="Kelly R.M."/>
        </authorList>
    </citation>
    <scope>NUCLEOTIDE SEQUENCE [LARGE SCALE GENOMIC DNA]</scope>
    <source>
        <strain evidence="6 7">FC6</strain>
    </source>
</reference>
<dbReference type="Gene3D" id="3.20.20.70">
    <property type="entry name" value="Aldolase class I"/>
    <property type="match status" value="1"/>
</dbReference>
<dbReference type="GO" id="GO:0046872">
    <property type="term" value="F:metal ion binding"/>
    <property type="evidence" value="ECO:0007669"/>
    <property type="project" value="UniProtKB-KW"/>
</dbReference>
<dbReference type="GO" id="GO:0051536">
    <property type="term" value="F:iron-sulfur cluster binding"/>
    <property type="evidence" value="ECO:0007669"/>
    <property type="project" value="UniProtKB-KW"/>
</dbReference>
<evidence type="ECO:0000256" key="1">
    <source>
        <dbReference type="ARBA" id="ARBA00022691"/>
    </source>
</evidence>
<dbReference type="AlphaFoldDB" id="A0A650CRX6"/>
<evidence type="ECO:0000256" key="2">
    <source>
        <dbReference type="ARBA" id="ARBA00022723"/>
    </source>
</evidence>
<evidence type="ECO:0000256" key="3">
    <source>
        <dbReference type="ARBA" id="ARBA00023004"/>
    </source>
</evidence>
<dbReference type="OrthoDB" id="372128at2157"/>
<sequence length="334" mass="38125">MLKGNPDIGVYTALPKGCELCRLGGKLVVYITGECGDSCYYCPVSKERFGKDVMYANEAKVETLRDFLYEAYRMNALGAGITGGDPILALNRVVRLIRMLKDEFSSDFHVHLYTSGRYVTYDVLRELQAVGLDEIRFHPVKDEYFKAIEKALNFNFDVGIEIPSIPHEKDYLEKVIKWGIEKGVKFININELELTERNFQPLNVQGYKVNHGLTGVKESAEVALSLLRKYETCNLALHYCSSVYKDVVETRTRFLRIIKYSSKPYEQGTPEGTVVRAIVRSNMDLSDYGEKIGEGVWAISPEFSNLFSEVLLVEEHPDQRRLRISEKLVYPKSE</sequence>
<dbReference type="GO" id="GO:0003824">
    <property type="term" value="F:catalytic activity"/>
    <property type="evidence" value="ECO:0007669"/>
    <property type="project" value="InterPro"/>
</dbReference>
<organism evidence="6 7">
    <name type="scientific">Stygiolobus azoricus</name>
    <dbReference type="NCBI Taxonomy" id="41675"/>
    <lineage>
        <taxon>Archaea</taxon>
        <taxon>Thermoproteota</taxon>
        <taxon>Thermoprotei</taxon>
        <taxon>Sulfolobales</taxon>
        <taxon>Sulfolobaceae</taxon>
        <taxon>Stygiolobus</taxon>
    </lineage>
</organism>